<dbReference type="InterPro" id="IPR004147">
    <property type="entry name" value="ABC1_dom"/>
</dbReference>
<keyword evidence="8" id="KW-1185">Reference proteome</keyword>
<dbReference type="AlphaFoldDB" id="A0A2S4PR40"/>
<accession>A0A2S4PR40</accession>
<dbReference type="InterPro" id="IPR051409">
    <property type="entry name" value="Atypical_kinase_ADCK"/>
</dbReference>
<dbReference type="STRING" id="225359.A0A2S4PR40"/>
<keyword evidence="4" id="KW-0067">ATP-binding</keyword>
<dbReference type="OrthoDB" id="201153at2759"/>
<comment type="similarity">
    <text evidence="1">Belongs to the protein kinase superfamily. ADCK protein kinase family.</text>
</comment>
<feature type="compositionally biased region" description="Basic and acidic residues" evidence="5">
    <location>
        <begin position="129"/>
        <end position="140"/>
    </location>
</feature>
<evidence type="ECO:0000256" key="5">
    <source>
        <dbReference type="SAM" id="MobiDB-lite"/>
    </source>
</evidence>
<dbReference type="InterPro" id="IPR034646">
    <property type="entry name" value="ADCK3_dom"/>
</dbReference>
<dbReference type="PANTHER" id="PTHR43851">
    <property type="match status" value="1"/>
</dbReference>
<evidence type="ECO:0000259" key="6">
    <source>
        <dbReference type="Pfam" id="PF03109"/>
    </source>
</evidence>
<feature type="region of interest" description="Disordered" evidence="5">
    <location>
        <begin position="85"/>
        <end position="190"/>
    </location>
</feature>
<protein>
    <recommendedName>
        <fullName evidence="6">ABC1 atypical kinase-like domain-containing protein</fullName>
    </recommendedName>
</protein>
<evidence type="ECO:0000313" key="7">
    <source>
        <dbReference type="EMBL" id="POS84500.1"/>
    </source>
</evidence>
<feature type="compositionally biased region" description="Polar residues" evidence="5">
    <location>
        <begin position="85"/>
        <end position="101"/>
    </location>
</feature>
<dbReference type="InterPro" id="IPR011009">
    <property type="entry name" value="Kinase-like_dom_sf"/>
</dbReference>
<dbReference type="PANTHER" id="PTHR43851:SF3">
    <property type="entry name" value="COENZYME Q8"/>
    <property type="match status" value="1"/>
</dbReference>
<feature type="domain" description="ABC1 atypical kinase-like" evidence="6">
    <location>
        <begin position="386"/>
        <end position="628"/>
    </location>
</feature>
<name>A0A2S4PR40_9PEZI</name>
<feature type="compositionally biased region" description="Basic and acidic residues" evidence="5">
    <location>
        <begin position="111"/>
        <end position="121"/>
    </location>
</feature>
<keyword evidence="2" id="KW-0808">Transferase</keyword>
<dbReference type="Pfam" id="PF03109">
    <property type="entry name" value="ABC1"/>
    <property type="match status" value="1"/>
</dbReference>
<dbReference type="GO" id="GO:0006744">
    <property type="term" value="P:ubiquinone biosynthetic process"/>
    <property type="evidence" value="ECO:0007669"/>
    <property type="project" value="TreeGrafter"/>
</dbReference>
<keyword evidence="3" id="KW-0547">Nucleotide-binding</keyword>
<feature type="compositionally biased region" description="Polar residues" evidence="5">
    <location>
        <begin position="246"/>
        <end position="271"/>
    </location>
</feature>
<dbReference type="EMBL" id="PEDP01000984">
    <property type="protein sequence ID" value="POS84500.1"/>
    <property type="molecule type" value="Genomic_DNA"/>
</dbReference>
<evidence type="ECO:0000256" key="3">
    <source>
        <dbReference type="ARBA" id="ARBA00022741"/>
    </source>
</evidence>
<comment type="caution">
    <text evidence="7">The sequence shown here is derived from an EMBL/GenBank/DDBJ whole genome shotgun (WGS) entry which is preliminary data.</text>
</comment>
<sequence>MAGKRLLDVATILNVTREVAKKNLDLRTRELELYNKTSSLSKALRSQSKRITETIEAASFFANRLNTPNISENLSKVSETAVDSSEFSQSNQGLRSSTNSPELFIPNKTKNPTEGKSHENSRLSSFLEEQSKRPPIKEQGYENFRSDQLLSRAQDDEKEVKIESLRSSNDNGKFIHDKENQSQPVTQSISEEHQIPEEVNTNLFHSPRVARLLGGNTQRKKPNGLGLEATINVPNDVTKSEENHRNSPQTSSVPLENVNKPSFGSSQVLKRDLSSASNSETLKAGFVSNDAISKLRESRVPASRVARIWNYGGLAAGMFGGMVGEGFRRVVRGESDGGSYILNANNMNRLVTKLSRMRGAALKLGQMISFQDSSMLPTPVQEVLQRVQDRADYMPSYQRDRVLADNLGSDWRQIFSSFEEIPLAAASIGQVHRAVLKSNGAQVAVKVQYPGVADSIDSDLKNLEILLTASRLLPKGLFLDKTIANARIELAWECDYLREAECARRFEQYLSDEHETFVVPKIFSEASGKQVLTTEFMNGIAITQIKNLSQGSKDWIGTQILRLCLREIIEFRFMQTDPNWTNFLYNQDTEKLELIDFGASREYSQEFISKYTQLLAAASRLDKESLERLSIDLGYLTGFESKSMLDAHITSVITLAEPFLNTSPHLYDFRNQTITDRVRGLIPVMIRERLSPPPEETYSLHRKLSGAFLLCARLGSRVPCRKLFEESFEKAKLI</sequence>
<evidence type="ECO:0000256" key="2">
    <source>
        <dbReference type="ARBA" id="ARBA00022679"/>
    </source>
</evidence>
<dbReference type="CDD" id="cd13970">
    <property type="entry name" value="ABC1_ADCK3"/>
    <property type="match status" value="1"/>
</dbReference>
<feature type="region of interest" description="Disordered" evidence="5">
    <location>
        <begin position="215"/>
        <end position="271"/>
    </location>
</feature>
<evidence type="ECO:0000256" key="1">
    <source>
        <dbReference type="ARBA" id="ARBA00009670"/>
    </source>
</evidence>
<evidence type="ECO:0000313" key="8">
    <source>
        <dbReference type="Proteomes" id="UP000237438"/>
    </source>
</evidence>
<dbReference type="SUPFAM" id="SSF56112">
    <property type="entry name" value="Protein kinase-like (PK-like)"/>
    <property type="match status" value="1"/>
</dbReference>
<evidence type="ECO:0000256" key="4">
    <source>
        <dbReference type="ARBA" id="ARBA00022840"/>
    </source>
</evidence>
<dbReference type="GO" id="GO:0016740">
    <property type="term" value="F:transferase activity"/>
    <property type="evidence" value="ECO:0007669"/>
    <property type="project" value="UniProtKB-KW"/>
</dbReference>
<reference evidence="7 8" key="1">
    <citation type="submission" date="2017-10" db="EMBL/GenBank/DDBJ databases">
        <title>Development of genomic resources for the powdery mildew, Erysiphe pulchra.</title>
        <authorList>
            <person name="Wadl P.A."/>
            <person name="Mack B.M."/>
            <person name="Moore G."/>
            <person name="Beltz S.B."/>
        </authorList>
    </citation>
    <scope>NUCLEOTIDE SEQUENCE [LARGE SCALE GENOMIC DNA]</scope>
    <source>
        <strain evidence="7">Cflorida</strain>
    </source>
</reference>
<feature type="compositionally biased region" description="Basic and acidic residues" evidence="5">
    <location>
        <begin position="153"/>
        <end position="164"/>
    </location>
</feature>
<organism evidence="7 8">
    <name type="scientific">Erysiphe pulchra</name>
    <dbReference type="NCBI Taxonomy" id="225359"/>
    <lineage>
        <taxon>Eukaryota</taxon>
        <taxon>Fungi</taxon>
        <taxon>Dikarya</taxon>
        <taxon>Ascomycota</taxon>
        <taxon>Pezizomycotina</taxon>
        <taxon>Leotiomycetes</taxon>
        <taxon>Erysiphales</taxon>
        <taxon>Erysiphaceae</taxon>
        <taxon>Erysiphe</taxon>
    </lineage>
</organism>
<proteinExistence type="inferred from homology"/>
<dbReference type="GO" id="GO:0005524">
    <property type="term" value="F:ATP binding"/>
    <property type="evidence" value="ECO:0007669"/>
    <property type="project" value="UniProtKB-KW"/>
</dbReference>
<gene>
    <name evidence="7" type="ORF">EPUL_004019</name>
</gene>
<dbReference type="Proteomes" id="UP000237438">
    <property type="component" value="Unassembled WGS sequence"/>
</dbReference>